<dbReference type="Gene3D" id="3.30.250.10">
    <property type="entry name" value="RecA protein, C-terminal domain"/>
    <property type="match status" value="1"/>
</dbReference>
<dbReference type="InterPro" id="IPR027417">
    <property type="entry name" value="P-loop_NTPase"/>
</dbReference>
<accession>A0A8S5S9H8</accession>
<dbReference type="GO" id="GO:0006310">
    <property type="term" value="P:DNA recombination"/>
    <property type="evidence" value="ECO:0007669"/>
    <property type="project" value="UniProtKB-KW"/>
</dbReference>
<feature type="domain" description="RecA family profile 2" evidence="6">
    <location>
        <begin position="240"/>
        <end position="318"/>
    </location>
</feature>
<dbReference type="InterPro" id="IPR020587">
    <property type="entry name" value="RecA_monomer-monomer_interface"/>
</dbReference>
<evidence type="ECO:0000256" key="5">
    <source>
        <dbReference type="ARBA" id="ARBA00023172"/>
    </source>
</evidence>
<evidence type="ECO:0000256" key="1">
    <source>
        <dbReference type="ARBA" id="ARBA00009391"/>
    </source>
</evidence>
<evidence type="ECO:0000256" key="2">
    <source>
        <dbReference type="ARBA" id="ARBA00022741"/>
    </source>
</evidence>
<dbReference type="PANTHER" id="PTHR45900">
    <property type="entry name" value="RECA"/>
    <property type="match status" value="1"/>
</dbReference>
<dbReference type="Pfam" id="PF00154">
    <property type="entry name" value="RecA_N"/>
    <property type="match status" value="1"/>
</dbReference>
<dbReference type="InterPro" id="IPR023400">
    <property type="entry name" value="RecA_C_sf"/>
</dbReference>
<keyword evidence="3" id="KW-0067">ATP-binding</keyword>
<keyword evidence="5" id="KW-0233">DNA recombination</keyword>
<dbReference type="SUPFAM" id="SSF52540">
    <property type="entry name" value="P-loop containing nucleoside triphosphate hydrolases"/>
    <property type="match status" value="1"/>
</dbReference>
<dbReference type="GO" id="GO:0003697">
    <property type="term" value="F:single-stranded DNA binding"/>
    <property type="evidence" value="ECO:0007669"/>
    <property type="project" value="InterPro"/>
</dbReference>
<dbReference type="GO" id="GO:0008094">
    <property type="term" value="F:ATP-dependent activity, acting on DNA"/>
    <property type="evidence" value="ECO:0007669"/>
    <property type="project" value="InterPro"/>
</dbReference>
<evidence type="ECO:0000313" key="7">
    <source>
        <dbReference type="EMBL" id="DAF47590.1"/>
    </source>
</evidence>
<name>A0A8S5S9H8_9CAUD</name>
<dbReference type="PRINTS" id="PR00142">
    <property type="entry name" value="RECA"/>
</dbReference>
<organism evidence="7">
    <name type="scientific">Myoviridae sp. ctByu2</name>
    <dbReference type="NCBI Taxonomy" id="2827668"/>
    <lineage>
        <taxon>Viruses</taxon>
        <taxon>Duplodnaviria</taxon>
        <taxon>Heunggongvirae</taxon>
        <taxon>Uroviricota</taxon>
        <taxon>Caudoviricetes</taxon>
    </lineage>
</organism>
<evidence type="ECO:0000256" key="3">
    <source>
        <dbReference type="ARBA" id="ARBA00022840"/>
    </source>
</evidence>
<sequence>MAKKDSLSPLNEALEKFNKTMGDGIIHTASVLPPCRKVLSTIPAYNYVSDGGYPVGRVIEHLGENGSLKSYCAYDAIAQFQHYDWGNHEQNAFTSFEYTGSGATRELKKYTLRRGYKPKNDPIVKRVALVDIEATYTPDWGENFGIDNEGLILIRPMLLSQCVDIVQMLLADESISLVVIDSLSAIGTDDEVDKSMEDNQMASGAKFWNKAFRKLQAAMLANPTAESSLLVINSAYQKVGIVYGDPENIRNGEQLKRTKSLSIKFKALKEISSKLEGGDAVVGKNITIKCVKSKVGRPSRDATFFYSYIDHGYNKACSTDVAGQLVDLGIRFNLIKRAGAWISYKDMKVQGIDAFSEELVVQKRLKELEKEVYAAMSNPKDCDEDDSED</sequence>
<dbReference type="PROSITE" id="PS50163">
    <property type="entry name" value="RECA_3"/>
    <property type="match status" value="1"/>
</dbReference>
<evidence type="ECO:0000256" key="4">
    <source>
        <dbReference type="ARBA" id="ARBA00023125"/>
    </source>
</evidence>
<reference evidence="7" key="1">
    <citation type="journal article" date="2021" name="Proc. Natl. Acad. Sci. U.S.A.">
        <title>A Catalog of Tens of Thousands of Viruses from Human Metagenomes Reveals Hidden Associations with Chronic Diseases.</title>
        <authorList>
            <person name="Tisza M.J."/>
            <person name="Buck C.B."/>
        </authorList>
    </citation>
    <scope>NUCLEOTIDE SEQUENCE</scope>
    <source>
        <strain evidence="7">CtByu2</strain>
    </source>
</reference>
<dbReference type="GO" id="GO:0005524">
    <property type="term" value="F:ATP binding"/>
    <property type="evidence" value="ECO:0007669"/>
    <property type="project" value="UniProtKB-KW"/>
</dbReference>
<dbReference type="SUPFAM" id="SSF54752">
    <property type="entry name" value="RecA protein, C-terminal domain"/>
    <property type="match status" value="1"/>
</dbReference>
<dbReference type="Gene3D" id="3.40.50.300">
    <property type="entry name" value="P-loop containing nucleotide triphosphate hydrolases"/>
    <property type="match status" value="1"/>
</dbReference>
<dbReference type="EMBL" id="BK032557">
    <property type="protein sequence ID" value="DAF47590.1"/>
    <property type="molecule type" value="Genomic_DNA"/>
</dbReference>
<dbReference type="GO" id="GO:0006281">
    <property type="term" value="P:DNA repair"/>
    <property type="evidence" value="ECO:0007669"/>
    <property type="project" value="InterPro"/>
</dbReference>
<protein>
    <submittedName>
        <fullName evidence="7">Protein recA</fullName>
    </submittedName>
</protein>
<keyword evidence="4" id="KW-0238">DNA-binding</keyword>
<proteinExistence type="inferred from homology"/>
<dbReference type="InterPro" id="IPR013765">
    <property type="entry name" value="DNA_recomb/repair_RecA"/>
</dbReference>
<evidence type="ECO:0000259" key="6">
    <source>
        <dbReference type="PROSITE" id="PS50163"/>
    </source>
</evidence>
<comment type="similarity">
    <text evidence="1">Belongs to the RecA family.</text>
</comment>
<dbReference type="PANTHER" id="PTHR45900:SF1">
    <property type="entry name" value="MITOCHONDRIAL DNA REPAIR PROTEIN RECA HOMOLOG-RELATED"/>
    <property type="match status" value="1"/>
</dbReference>
<dbReference type="InterPro" id="IPR049428">
    <property type="entry name" value="RecA-like_N"/>
</dbReference>
<keyword evidence="2" id="KW-0547">Nucleotide-binding</keyword>